<comment type="caution">
    <text evidence="2">The sequence shown here is derived from an EMBL/GenBank/DDBJ whole genome shotgun (WGS) entry which is preliminary data.</text>
</comment>
<evidence type="ECO:0000256" key="1">
    <source>
        <dbReference type="SAM" id="Coils"/>
    </source>
</evidence>
<proteinExistence type="predicted"/>
<gene>
    <name evidence="2" type="ORF">EGH21_17320</name>
</gene>
<dbReference type="Pfam" id="PF04245">
    <property type="entry name" value="NA37"/>
    <property type="match status" value="1"/>
</dbReference>
<dbReference type="Proteomes" id="UP001430377">
    <property type="component" value="Unassembled WGS sequence"/>
</dbReference>
<evidence type="ECO:0000313" key="2">
    <source>
        <dbReference type="EMBL" id="MBX0324789.1"/>
    </source>
</evidence>
<name>A0AAW4PVW3_9EURY</name>
<keyword evidence="1" id="KW-0175">Coiled coil</keyword>
<evidence type="ECO:0000313" key="3">
    <source>
        <dbReference type="Proteomes" id="UP001430377"/>
    </source>
</evidence>
<reference evidence="2 3" key="1">
    <citation type="submission" date="2021-06" db="EMBL/GenBank/DDBJ databases">
        <title>Halomicroarcula sp. a new haloarchaeum isolated from saline soil.</title>
        <authorList>
            <person name="Duran-Viseras A."/>
            <person name="Sanchez-Porro C."/>
            <person name="Ventosa A."/>
        </authorList>
    </citation>
    <scope>NUCLEOTIDE SEQUENCE [LARGE SCALE GENOMIC DNA]</scope>
    <source>
        <strain evidence="2 3">F13</strain>
    </source>
</reference>
<organism evidence="2 3">
    <name type="scientific">Haloarcula rubra</name>
    <dbReference type="NCBI Taxonomy" id="2487747"/>
    <lineage>
        <taxon>Archaea</taxon>
        <taxon>Methanobacteriati</taxon>
        <taxon>Methanobacteriota</taxon>
        <taxon>Stenosarchaea group</taxon>
        <taxon>Halobacteria</taxon>
        <taxon>Halobacteriales</taxon>
        <taxon>Haloarculaceae</taxon>
        <taxon>Haloarcula</taxon>
    </lineage>
</organism>
<sequence>MTVEINALTFSPVNSDVERGSDEFWQSSTRDVDVDDDTIDIFRKYIAKIISKPDTNQVSVGQFRDDDRSQEYLDEMLGLELDMEEASAEYDDFENVAESFSFRLIEEMSGNTNEGIFFVIQATWNGEPLISMLKLEPQDEERSVIDEDTRELRYEELDSALPDPDDFQKGCVYPLFESDNFSKSGDIKFLEDDGTTKYFPRFLGCDVGQGSRKQFQHTLAAVEETKETLANESLTSEDVQDFYDAVEEHGELTDDVAKETARDIVGPQFDDDDFERRLYEKGEEHISSDPDFAPSKVEWTIDGEIVIQVPVELLESDQIQISEQEHMQDEWEAVIRGYDVSKDYKQ</sequence>
<dbReference type="EMBL" id="RKLR01000008">
    <property type="protein sequence ID" value="MBX0324789.1"/>
    <property type="molecule type" value="Genomic_DNA"/>
</dbReference>
<protein>
    <submittedName>
        <fullName evidence="2">Nucleoid-associated protein</fullName>
    </submittedName>
</protein>
<dbReference type="InterPro" id="IPR007358">
    <property type="entry name" value="Nucleoid_associated_NdpA"/>
</dbReference>
<dbReference type="RefSeq" id="WP_220619726.1">
    <property type="nucleotide sequence ID" value="NZ_RKLR01000008.1"/>
</dbReference>
<feature type="coiled-coil region" evidence="1">
    <location>
        <begin position="69"/>
        <end position="96"/>
    </location>
</feature>
<dbReference type="AlphaFoldDB" id="A0AAW4PVW3"/>
<dbReference type="GO" id="GO:0009295">
    <property type="term" value="C:nucleoid"/>
    <property type="evidence" value="ECO:0007669"/>
    <property type="project" value="InterPro"/>
</dbReference>
<accession>A0AAW4PVW3</accession>
<keyword evidence="3" id="KW-1185">Reference proteome</keyword>